<accession>A0A5C0UK32</accession>
<dbReference type="InterPro" id="IPR040198">
    <property type="entry name" value="Fido_containing"/>
</dbReference>
<dbReference type="PROSITE" id="PS51459">
    <property type="entry name" value="FIDO"/>
    <property type="match status" value="1"/>
</dbReference>
<evidence type="ECO:0000313" key="2">
    <source>
        <dbReference type="EMBL" id="QEK39792.1"/>
    </source>
</evidence>
<gene>
    <name evidence="2" type="ORF">FZC37_02550</name>
</gene>
<organism evidence="2 3">
    <name type="scientific">Candidatus Sneabacter namystus</name>
    <dbReference type="NCBI Taxonomy" id="2601646"/>
    <lineage>
        <taxon>Bacteria</taxon>
        <taxon>Pseudomonadati</taxon>
        <taxon>Pseudomonadota</taxon>
        <taxon>Alphaproteobacteria</taxon>
        <taxon>Rickettsiales</taxon>
        <taxon>Rickettsiaceae</taxon>
        <taxon>Rickettsieae</taxon>
        <taxon>Candidatus Sneabacter</taxon>
    </lineage>
</organism>
<feature type="domain" description="Fido" evidence="1">
    <location>
        <begin position="94"/>
        <end position="229"/>
    </location>
</feature>
<dbReference type="Gene3D" id="1.10.3290.10">
    <property type="entry name" value="Fido-like domain"/>
    <property type="match status" value="1"/>
</dbReference>
<dbReference type="InterPro" id="IPR003812">
    <property type="entry name" value="Fido"/>
</dbReference>
<proteinExistence type="predicted"/>
<dbReference type="KEGG" id="snay:FZC37_02550"/>
<name>A0A5C0UK32_9RICK</name>
<dbReference type="PANTHER" id="PTHR13504:SF38">
    <property type="entry name" value="FIDO DOMAIN-CONTAINING PROTEIN"/>
    <property type="match status" value="1"/>
</dbReference>
<dbReference type="Proteomes" id="UP000323844">
    <property type="component" value="Chromosome"/>
</dbReference>
<protein>
    <submittedName>
        <fullName evidence="2">Fic family protein</fullName>
    </submittedName>
</protein>
<dbReference type="PANTHER" id="PTHR13504">
    <property type="entry name" value="FIDO DOMAIN-CONTAINING PROTEIN DDB_G0283145"/>
    <property type="match status" value="1"/>
</dbReference>
<dbReference type="InterPro" id="IPR036597">
    <property type="entry name" value="Fido-like_dom_sf"/>
</dbReference>
<sequence length="252" mass="28571">MMYSELIKKKEQLDSLRPISPAILDNLREWFVVELSYTNTAIDGNTFTRQETNLLVMNDITIGGKTLTEHLEIKDYANAIDFVNDQARNRLEDITEKDILDLHHKILLSTGRSNAGKYRTIPVRLCGSVVTFPNPTRVQGLVKELVEYISGSQDHPITIALEAHSRLLSIRPFLRGNGRVARLLMNMILMMNGYPPAIVRKEDRMEYIDCLEKAQYAGAKESYVEFMSVCISRSLDIYIKAASTNALDDNSV</sequence>
<dbReference type="SUPFAM" id="SSF140931">
    <property type="entry name" value="Fic-like"/>
    <property type="match status" value="1"/>
</dbReference>
<dbReference type="OrthoDB" id="9813719at2"/>
<dbReference type="AlphaFoldDB" id="A0A5C0UK32"/>
<evidence type="ECO:0000313" key="3">
    <source>
        <dbReference type="Proteomes" id="UP000323844"/>
    </source>
</evidence>
<keyword evidence="3" id="KW-1185">Reference proteome</keyword>
<reference evidence="2 3" key="1">
    <citation type="submission" date="2019-08" db="EMBL/GenBank/DDBJ databases">
        <title>Highly reduced genomes of protist endosymbionts show evolutionary convergence.</title>
        <authorList>
            <person name="George E."/>
            <person name="Husnik F."/>
            <person name="Tashyreva D."/>
            <person name="Prokopchuk G."/>
            <person name="Horak A."/>
            <person name="Kwong W.K."/>
            <person name="Lukes J."/>
            <person name="Keeling P.J."/>
        </authorList>
    </citation>
    <scope>NUCLEOTIDE SEQUENCE [LARGE SCALE GENOMIC DNA]</scope>
    <source>
        <strain evidence="2">1621</strain>
    </source>
</reference>
<dbReference type="Pfam" id="PF02661">
    <property type="entry name" value="Fic"/>
    <property type="match status" value="1"/>
</dbReference>
<evidence type="ECO:0000259" key="1">
    <source>
        <dbReference type="PROSITE" id="PS51459"/>
    </source>
</evidence>
<dbReference type="EMBL" id="CP043312">
    <property type="protein sequence ID" value="QEK39792.1"/>
    <property type="molecule type" value="Genomic_DNA"/>
</dbReference>